<organism evidence="2 3">
    <name type="scientific">Oryza sativa subsp. japonica</name>
    <name type="common">Rice</name>
    <dbReference type="NCBI Taxonomy" id="39947"/>
    <lineage>
        <taxon>Eukaryota</taxon>
        <taxon>Viridiplantae</taxon>
        <taxon>Streptophyta</taxon>
        <taxon>Embryophyta</taxon>
        <taxon>Tracheophyta</taxon>
        <taxon>Spermatophyta</taxon>
        <taxon>Magnoliopsida</taxon>
        <taxon>Liliopsida</taxon>
        <taxon>Poales</taxon>
        <taxon>Poaceae</taxon>
        <taxon>BOP clade</taxon>
        <taxon>Oryzoideae</taxon>
        <taxon>Oryzeae</taxon>
        <taxon>Oryzinae</taxon>
        <taxon>Oryza</taxon>
        <taxon>Oryza sativa</taxon>
    </lineage>
</organism>
<name>Q67UM7_ORYSJ</name>
<dbReference type="Proteomes" id="UP000000763">
    <property type="component" value="Chromosome 2"/>
</dbReference>
<evidence type="ECO:0000313" key="2">
    <source>
        <dbReference type="EMBL" id="BAD38142.1"/>
    </source>
</evidence>
<feature type="compositionally biased region" description="Basic residues" evidence="1">
    <location>
        <begin position="25"/>
        <end position="38"/>
    </location>
</feature>
<gene>
    <name evidence="2" type="primary">OSJNBb0071O21.24</name>
</gene>
<feature type="compositionally biased region" description="Polar residues" evidence="1">
    <location>
        <begin position="1"/>
        <end position="12"/>
    </location>
</feature>
<sequence length="176" mass="19507">MAKPNLPSSSSLWGHRGLAAAGSARSRRRSQSQIHRHCASPLPPRGIRHRHASSLTSKPPQPSSSSSPLSSSDQPPSRLLPTARRPPPPPNKWLPGKHALLFLRSLNHRINQKSAQNTTNFQANSIWQLSIEGLNNCVLWSFNVTGNKCHICKLRNKSFHAFTMVSTGRIGHLKKR</sequence>
<reference evidence="3" key="1">
    <citation type="journal article" date="2005" name="Nature">
        <title>The map-based sequence of the rice genome.</title>
        <authorList>
            <consortium name="International rice genome sequencing project (IRGSP)"/>
            <person name="Matsumoto T."/>
            <person name="Wu J."/>
            <person name="Kanamori H."/>
            <person name="Katayose Y."/>
            <person name="Fujisawa M."/>
            <person name="Namiki N."/>
            <person name="Mizuno H."/>
            <person name="Yamamoto K."/>
            <person name="Antonio B.A."/>
            <person name="Baba T."/>
            <person name="Sakata K."/>
            <person name="Nagamura Y."/>
            <person name="Aoki H."/>
            <person name="Arikawa K."/>
            <person name="Arita K."/>
            <person name="Bito T."/>
            <person name="Chiden Y."/>
            <person name="Fujitsuka N."/>
            <person name="Fukunaka R."/>
            <person name="Hamada M."/>
            <person name="Harada C."/>
            <person name="Hayashi A."/>
            <person name="Hijishita S."/>
            <person name="Honda M."/>
            <person name="Hosokawa S."/>
            <person name="Ichikawa Y."/>
            <person name="Idonuma A."/>
            <person name="Iijima M."/>
            <person name="Ikeda M."/>
            <person name="Ikeno M."/>
            <person name="Ito K."/>
            <person name="Ito S."/>
            <person name="Ito T."/>
            <person name="Ito Y."/>
            <person name="Ito Y."/>
            <person name="Iwabuchi A."/>
            <person name="Kamiya K."/>
            <person name="Karasawa W."/>
            <person name="Kurita K."/>
            <person name="Katagiri S."/>
            <person name="Kikuta A."/>
            <person name="Kobayashi H."/>
            <person name="Kobayashi N."/>
            <person name="Machita K."/>
            <person name="Maehara T."/>
            <person name="Masukawa M."/>
            <person name="Mizubayashi T."/>
            <person name="Mukai Y."/>
            <person name="Nagasaki H."/>
            <person name="Nagata Y."/>
            <person name="Naito S."/>
            <person name="Nakashima M."/>
            <person name="Nakama Y."/>
            <person name="Nakamichi Y."/>
            <person name="Nakamura M."/>
            <person name="Meguro A."/>
            <person name="Negishi M."/>
            <person name="Ohta I."/>
            <person name="Ohta T."/>
            <person name="Okamoto M."/>
            <person name="Ono N."/>
            <person name="Saji S."/>
            <person name="Sakaguchi M."/>
            <person name="Sakai K."/>
            <person name="Shibata M."/>
            <person name="Shimokawa T."/>
            <person name="Song J."/>
            <person name="Takazaki Y."/>
            <person name="Terasawa K."/>
            <person name="Tsugane M."/>
            <person name="Tsuji K."/>
            <person name="Ueda S."/>
            <person name="Waki K."/>
            <person name="Yamagata H."/>
            <person name="Yamamoto M."/>
            <person name="Yamamoto S."/>
            <person name="Yamane H."/>
            <person name="Yoshiki S."/>
            <person name="Yoshihara R."/>
            <person name="Yukawa K."/>
            <person name="Zhong H."/>
            <person name="Yano M."/>
            <person name="Yuan Q."/>
            <person name="Ouyang S."/>
            <person name="Liu J."/>
            <person name="Jones K.M."/>
            <person name="Gansberger K."/>
            <person name="Moffat K."/>
            <person name="Hill J."/>
            <person name="Bera J."/>
            <person name="Fadrosh D."/>
            <person name="Jin S."/>
            <person name="Johri S."/>
            <person name="Kim M."/>
            <person name="Overton L."/>
            <person name="Reardon M."/>
            <person name="Tsitrin T."/>
            <person name="Vuong H."/>
            <person name="Weaver B."/>
            <person name="Ciecko A."/>
            <person name="Tallon L."/>
            <person name="Jackson J."/>
            <person name="Pai G."/>
            <person name="Aken S.V."/>
            <person name="Utterback T."/>
            <person name="Reidmuller S."/>
            <person name="Feldblyum T."/>
            <person name="Hsiao J."/>
            <person name="Zismann V."/>
            <person name="Iobst S."/>
            <person name="de Vazeille A.R."/>
            <person name="Buell C.R."/>
            <person name="Ying K."/>
            <person name="Li Y."/>
            <person name="Lu T."/>
            <person name="Huang Y."/>
            <person name="Zhao Q."/>
            <person name="Feng Q."/>
            <person name="Zhang L."/>
            <person name="Zhu J."/>
            <person name="Weng Q."/>
            <person name="Mu J."/>
            <person name="Lu Y."/>
            <person name="Fan D."/>
            <person name="Liu Y."/>
            <person name="Guan J."/>
            <person name="Zhang Y."/>
            <person name="Yu S."/>
            <person name="Liu X."/>
            <person name="Zhang Y."/>
            <person name="Hong G."/>
            <person name="Han B."/>
            <person name="Choisne N."/>
            <person name="Demange N."/>
            <person name="Orjeda G."/>
            <person name="Samain S."/>
            <person name="Cattolico L."/>
            <person name="Pelletier E."/>
            <person name="Couloux A."/>
            <person name="Segurens B."/>
            <person name="Wincker P."/>
            <person name="D'Hont A."/>
            <person name="Scarpelli C."/>
            <person name="Weissenbach J."/>
            <person name="Salanoubat M."/>
            <person name="Quetier F."/>
            <person name="Yu Y."/>
            <person name="Kim H.R."/>
            <person name="Rambo T."/>
            <person name="Currie J."/>
            <person name="Collura K."/>
            <person name="Luo M."/>
            <person name="Yang T."/>
            <person name="Ammiraju J.S.S."/>
            <person name="Engler F."/>
            <person name="Soderlund C."/>
            <person name="Wing R.A."/>
            <person name="Palmer L.E."/>
            <person name="de la Bastide M."/>
            <person name="Spiegel L."/>
            <person name="Nascimento L."/>
            <person name="Zutavern T."/>
            <person name="O'Shaughnessy A."/>
            <person name="Dike S."/>
            <person name="Dedhia N."/>
            <person name="Preston R."/>
            <person name="Balija V."/>
            <person name="McCombie W.R."/>
            <person name="Chow T."/>
            <person name="Chen H."/>
            <person name="Chung M."/>
            <person name="Chen C."/>
            <person name="Shaw J."/>
            <person name="Wu H."/>
            <person name="Hsiao K."/>
            <person name="Chao Y."/>
            <person name="Chu M."/>
            <person name="Cheng C."/>
            <person name="Hour A."/>
            <person name="Lee P."/>
            <person name="Lin S."/>
            <person name="Lin Y."/>
            <person name="Liou J."/>
            <person name="Liu S."/>
            <person name="Hsing Y."/>
            <person name="Raghuvanshi S."/>
            <person name="Mohanty A."/>
            <person name="Bharti A.K."/>
            <person name="Gaur A."/>
            <person name="Gupta V."/>
            <person name="Kumar D."/>
            <person name="Ravi V."/>
            <person name="Vij S."/>
            <person name="Kapur A."/>
            <person name="Khurana P."/>
            <person name="Khurana P."/>
            <person name="Khurana J.P."/>
            <person name="Tyagi A.K."/>
            <person name="Gaikwad K."/>
            <person name="Singh A."/>
            <person name="Dalal V."/>
            <person name="Srivastava S."/>
            <person name="Dixit A."/>
            <person name="Pal A.K."/>
            <person name="Ghazi I.A."/>
            <person name="Yadav M."/>
            <person name="Pandit A."/>
            <person name="Bhargava A."/>
            <person name="Sureshbabu K."/>
            <person name="Batra K."/>
            <person name="Sharma T.R."/>
            <person name="Mohapatra T."/>
            <person name="Singh N.K."/>
            <person name="Messing J."/>
            <person name="Nelson A.B."/>
            <person name="Fuks G."/>
            <person name="Kavchok S."/>
            <person name="Keizer G."/>
            <person name="Linton E."/>
            <person name="Llaca V."/>
            <person name="Song R."/>
            <person name="Tanyolac B."/>
            <person name="Young S."/>
            <person name="Ho-Il K."/>
            <person name="Hahn J.H."/>
            <person name="Sangsakoo G."/>
            <person name="Vanavichit A."/>
            <person name="de Mattos Luiz.A.T."/>
            <person name="Zimmer P.D."/>
            <person name="Malone G."/>
            <person name="Dellagostin O."/>
            <person name="de Oliveira A.C."/>
            <person name="Bevan M."/>
            <person name="Bancroft I."/>
            <person name="Minx P."/>
            <person name="Cordum H."/>
            <person name="Wilson R."/>
            <person name="Cheng Z."/>
            <person name="Jin W."/>
            <person name="Jiang J."/>
            <person name="Leong S.A."/>
            <person name="Iwama H."/>
            <person name="Gojobori T."/>
            <person name="Itoh T."/>
            <person name="Niimura Y."/>
            <person name="Fujii Y."/>
            <person name="Habara T."/>
            <person name="Sakai H."/>
            <person name="Sato Y."/>
            <person name="Wilson G."/>
            <person name="Kumar K."/>
            <person name="McCouch S."/>
            <person name="Juretic N."/>
            <person name="Hoen D."/>
            <person name="Wright S."/>
            <person name="Bruskiewich R."/>
            <person name="Bureau T."/>
            <person name="Miyao A."/>
            <person name="Hirochika H."/>
            <person name="Nishikawa T."/>
            <person name="Kadowaki K."/>
            <person name="Sugiura M."/>
            <person name="Burr B."/>
            <person name="Sasaki T."/>
        </authorList>
    </citation>
    <scope>NUCLEOTIDE SEQUENCE [LARGE SCALE GENOMIC DNA]</scope>
    <source>
        <strain evidence="3">cv. Nipponbare</strain>
    </source>
</reference>
<feature type="compositionally biased region" description="Low complexity" evidence="1">
    <location>
        <begin position="53"/>
        <end position="83"/>
    </location>
</feature>
<dbReference type="EMBL" id="AP005497">
    <property type="protein sequence ID" value="BAD38142.1"/>
    <property type="molecule type" value="Genomic_DNA"/>
</dbReference>
<accession>Q67UM7</accession>
<evidence type="ECO:0000313" key="3">
    <source>
        <dbReference type="Proteomes" id="UP000000763"/>
    </source>
</evidence>
<evidence type="ECO:0000256" key="1">
    <source>
        <dbReference type="SAM" id="MobiDB-lite"/>
    </source>
</evidence>
<reference evidence="3" key="2">
    <citation type="journal article" date="2008" name="Nucleic Acids Res.">
        <title>The rice annotation project database (RAP-DB): 2008 update.</title>
        <authorList>
            <consortium name="The rice annotation project (RAP)"/>
        </authorList>
    </citation>
    <scope>GENOME REANNOTATION</scope>
    <source>
        <strain evidence="3">cv. Nipponbare</strain>
    </source>
</reference>
<feature type="region of interest" description="Disordered" evidence="1">
    <location>
        <begin position="1"/>
        <end position="93"/>
    </location>
</feature>
<protein>
    <submittedName>
        <fullName evidence="2">Uncharacterized protein</fullName>
    </submittedName>
</protein>
<proteinExistence type="predicted"/>
<dbReference type="AlphaFoldDB" id="Q67UM7"/>